<protein>
    <recommendedName>
        <fullName evidence="3">Gnk2-homologous domain-containing protein</fullName>
    </recommendedName>
</protein>
<sequence>MIHYSSSAADPTCPPPNAAPVCSPYNLSDAGTQERVSWQSVQYGGIGCLLPPIQYPGDNPDDDRKTTIYQYMSCQTTTDLKDPRCTDCIKGAYEFVAESCGSQVAGAQYATDDCCVRYETYPFCKKN</sequence>
<dbReference type="EMBL" id="OZ034819">
    <property type="protein sequence ID" value="CAL1392620.1"/>
    <property type="molecule type" value="Genomic_DNA"/>
</dbReference>
<dbReference type="InterPro" id="IPR038408">
    <property type="entry name" value="GNK2_sf"/>
</dbReference>
<evidence type="ECO:0000259" key="3">
    <source>
        <dbReference type="PROSITE" id="PS51473"/>
    </source>
</evidence>
<proteinExistence type="predicted"/>
<evidence type="ECO:0000313" key="4">
    <source>
        <dbReference type="EMBL" id="CAL1392620.1"/>
    </source>
</evidence>
<dbReference type="InterPro" id="IPR002902">
    <property type="entry name" value="GNK2"/>
</dbReference>
<feature type="domain" description="Gnk2-homologous" evidence="3">
    <location>
        <begin position="15"/>
        <end position="123"/>
    </location>
</feature>
<evidence type="ECO:0000256" key="1">
    <source>
        <dbReference type="ARBA" id="ARBA00022729"/>
    </source>
</evidence>
<dbReference type="AlphaFoldDB" id="A0AAV2F4L9"/>
<evidence type="ECO:0000256" key="2">
    <source>
        <dbReference type="ARBA" id="ARBA00022737"/>
    </source>
</evidence>
<dbReference type="Proteomes" id="UP001497516">
    <property type="component" value="Chromosome 6"/>
</dbReference>
<keyword evidence="2" id="KW-0677">Repeat</keyword>
<dbReference type="PROSITE" id="PS51473">
    <property type="entry name" value="GNK2"/>
    <property type="match status" value="1"/>
</dbReference>
<name>A0AAV2F4L9_9ROSI</name>
<reference evidence="4 5" key="1">
    <citation type="submission" date="2024-04" db="EMBL/GenBank/DDBJ databases">
        <authorList>
            <person name="Fracassetti M."/>
        </authorList>
    </citation>
    <scope>NUCLEOTIDE SEQUENCE [LARGE SCALE GENOMIC DNA]</scope>
</reference>
<keyword evidence="1" id="KW-0732">Signal</keyword>
<organism evidence="4 5">
    <name type="scientific">Linum trigynum</name>
    <dbReference type="NCBI Taxonomy" id="586398"/>
    <lineage>
        <taxon>Eukaryota</taxon>
        <taxon>Viridiplantae</taxon>
        <taxon>Streptophyta</taxon>
        <taxon>Embryophyta</taxon>
        <taxon>Tracheophyta</taxon>
        <taxon>Spermatophyta</taxon>
        <taxon>Magnoliopsida</taxon>
        <taxon>eudicotyledons</taxon>
        <taxon>Gunneridae</taxon>
        <taxon>Pentapetalae</taxon>
        <taxon>rosids</taxon>
        <taxon>fabids</taxon>
        <taxon>Malpighiales</taxon>
        <taxon>Linaceae</taxon>
        <taxon>Linum</taxon>
    </lineage>
</organism>
<keyword evidence="5" id="KW-1185">Reference proteome</keyword>
<gene>
    <name evidence="4" type="ORF">LTRI10_LOCUS33251</name>
</gene>
<accession>A0AAV2F4L9</accession>
<evidence type="ECO:0000313" key="5">
    <source>
        <dbReference type="Proteomes" id="UP001497516"/>
    </source>
</evidence>
<dbReference type="Gene3D" id="3.30.430.20">
    <property type="entry name" value="Gnk2 domain, C-X8-C-X2-C motif"/>
    <property type="match status" value="1"/>
</dbReference>